<dbReference type="GO" id="GO:0006629">
    <property type="term" value="P:lipid metabolic process"/>
    <property type="evidence" value="ECO:0007669"/>
    <property type="project" value="InterPro"/>
</dbReference>
<keyword evidence="3" id="KW-1185">Reference proteome</keyword>
<dbReference type="InterPro" id="IPR017946">
    <property type="entry name" value="PLC-like_Pdiesterase_TIM-brl"/>
</dbReference>
<dbReference type="RefSeq" id="WP_238329603.1">
    <property type="nucleotide sequence ID" value="NZ_BAAAIL010000003.1"/>
</dbReference>
<dbReference type="EMBL" id="VFPU01000001">
    <property type="protein sequence ID" value="TQM96612.1"/>
    <property type="molecule type" value="Genomic_DNA"/>
</dbReference>
<dbReference type="Pfam" id="PF03009">
    <property type="entry name" value="GDPD"/>
    <property type="match status" value="1"/>
</dbReference>
<evidence type="ECO:0000259" key="1">
    <source>
        <dbReference type="PROSITE" id="PS51704"/>
    </source>
</evidence>
<reference evidence="2 3" key="1">
    <citation type="submission" date="2019-06" db="EMBL/GenBank/DDBJ databases">
        <title>Sequencing the genomes of 1000 actinobacteria strains.</title>
        <authorList>
            <person name="Klenk H.-P."/>
        </authorList>
    </citation>
    <scope>NUCLEOTIDE SEQUENCE [LARGE SCALE GENOMIC DNA]</scope>
    <source>
        <strain evidence="2 3">DSM 12362</strain>
    </source>
</reference>
<proteinExistence type="predicted"/>
<dbReference type="CDD" id="cd08561">
    <property type="entry name" value="GDPD_cytoplasmic_ScUgpQ2_like"/>
    <property type="match status" value="1"/>
</dbReference>
<name>A0A543KNG6_9MICO</name>
<dbReference type="PROSITE" id="PS51704">
    <property type="entry name" value="GP_PDE"/>
    <property type="match status" value="1"/>
</dbReference>
<comment type="caution">
    <text evidence="2">The sequence shown here is derived from an EMBL/GenBank/DDBJ whole genome shotgun (WGS) entry which is preliminary data.</text>
</comment>
<dbReference type="Gene3D" id="3.20.20.190">
    <property type="entry name" value="Phosphatidylinositol (PI) phosphodiesterase"/>
    <property type="match status" value="1"/>
</dbReference>
<feature type="domain" description="GP-PDE" evidence="1">
    <location>
        <begin position="11"/>
        <end position="251"/>
    </location>
</feature>
<dbReference type="Proteomes" id="UP000315133">
    <property type="component" value="Unassembled WGS sequence"/>
</dbReference>
<gene>
    <name evidence="2" type="ORF">FB476_1481</name>
</gene>
<dbReference type="InterPro" id="IPR030395">
    <property type="entry name" value="GP_PDE_dom"/>
</dbReference>
<dbReference type="PANTHER" id="PTHR43805:SF1">
    <property type="entry name" value="GP-PDE DOMAIN-CONTAINING PROTEIN"/>
    <property type="match status" value="1"/>
</dbReference>
<dbReference type="GO" id="GO:0008081">
    <property type="term" value="F:phosphoric diester hydrolase activity"/>
    <property type="evidence" value="ECO:0007669"/>
    <property type="project" value="InterPro"/>
</dbReference>
<evidence type="ECO:0000313" key="2">
    <source>
        <dbReference type="EMBL" id="TQM96612.1"/>
    </source>
</evidence>
<evidence type="ECO:0000313" key="3">
    <source>
        <dbReference type="Proteomes" id="UP000315133"/>
    </source>
</evidence>
<dbReference type="AlphaFoldDB" id="A0A543KNG6"/>
<accession>A0A543KNG6</accession>
<dbReference type="SUPFAM" id="SSF51695">
    <property type="entry name" value="PLC-like phosphodiesterases"/>
    <property type="match status" value="1"/>
</dbReference>
<dbReference type="PANTHER" id="PTHR43805">
    <property type="entry name" value="GLYCEROPHOSPHORYL DIESTER PHOSPHODIESTERASE"/>
    <property type="match status" value="1"/>
</dbReference>
<protein>
    <submittedName>
        <fullName evidence="2">Glycerophosphoryl diester phosphodiesterase</fullName>
    </submittedName>
</protein>
<sequence length="259" mass="28415">MRTAYLDHPGPVPMAHRGFDLDGLENTMKAFEAAVRLGYRYVETDVHATRDGQLVAFHDDTLDRVTDSTGTITEMSWRQVSRARIGGKEPVPLLEDLLGTFPELRLNIDIKSSGAVLPLVRAIERTRAHDRVCVTSFSDQRREAAIMRLTAPVATSAGQNTTAAFRAAASLPPLVRPAVVAKALRHVDGVQVPPQRYGIEVVNPTTVAAAHEVGRFVHVWTVNEVPEMVRLLDLGVDGIMTDRADLLKEVLVARGQWVG</sequence>
<organism evidence="2 3">
    <name type="scientific">Ornithinimicrobium humiphilum</name>
    <dbReference type="NCBI Taxonomy" id="125288"/>
    <lineage>
        <taxon>Bacteria</taxon>
        <taxon>Bacillati</taxon>
        <taxon>Actinomycetota</taxon>
        <taxon>Actinomycetes</taxon>
        <taxon>Micrococcales</taxon>
        <taxon>Ornithinimicrobiaceae</taxon>
        <taxon>Ornithinimicrobium</taxon>
    </lineage>
</organism>